<dbReference type="InterPro" id="IPR011990">
    <property type="entry name" value="TPR-like_helical_dom_sf"/>
</dbReference>
<dbReference type="InterPro" id="IPR027443">
    <property type="entry name" value="IPNS-like_sf"/>
</dbReference>
<dbReference type="Gene3D" id="1.25.40.10">
    <property type="entry name" value="Tetratricopeptide repeat domain"/>
    <property type="match status" value="2"/>
</dbReference>
<evidence type="ECO:0000256" key="16">
    <source>
        <dbReference type="ARBA" id="ARBA00023136"/>
    </source>
</evidence>
<evidence type="ECO:0000256" key="19">
    <source>
        <dbReference type="ARBA" id="ARBA00051654"/>
    </source>
</evidence>
<feature type="region of interest" description="Disordered" evidence="26">
    <location>
        <begin position="1"/>
        <end position="50"/>
    </location>
</feature>
<feature type="region of interest" description="Disordered" evidence="26">
    <location>
        <begin position="167"/>
        <end position="191"/>
    </location>
</feature>
<name>A0A671EG29_RHIFE</name>
<dbReference type="EC" id="1.14.11.16" evidence="21"/>
<protein>
    <recommendedName>
        <fullName evidence="22">Aspartyl/asparaginyl beta-hydroxylase</fullName>
        <ecNumber evidence="21">1.14.11.16</ecNumber>
    </recommendedName>
    <alternativeName>
        <fullName evidence="23">Aspartate beta-hydroxylase</fullName>
    </alternativeName>
    <alternativeName>
        <fullName evidence="24">Peptide-aspartate beta-dioxygenase</fullName>
    </alternativeName>
</protein>
<keyword evidence="14" id="KW-0560">Oxidoreductase</keyword>
<accession>A0A671EG29</accession>
<sequence length="735" mass="83237">MAPRKNAKGGGGNSNSSSSSSSGSGSSSGGSSSPGARRDTKHGGHKNGRKGGLPGSSFFTWFMVIALLGVWTSVAVVWFDLIDYEEVLGKLGVYDADGDGDFDVDDAKVLLGLKERSAPKPTVPPEEPEPYPWLEELVPEGAGSQHIEDEVQEEIHSPLHETVYTEHDFQQEEDGPAGEQQPEDDFLVGSDADDRFEPLEAGTLQEEIEHSYTAEETASQVYKQDMEEMMYEQENPESIEPVIDDEKRYHDADDITYQDYDQQVYEPSENEGIETSDNAVEDSHRILEKTNRKTDDPEQKEKVKKKKPKLLNKFDKTIKAELDAAEKLRKRGKIEEAVAAFEGLVRKYPQSPRARYGRAQCEDDLAEKRRSNDVLRRAIETYQEVSSLPDVPADLVKLSLKRRSERQQFLGHMRGSLVTLQKLVHLFPDDTSLKNDLGVGYLLIGDNDNAKKVYEEVLNVTPHDGFAKVHYGFILKAQNKIAESIPYLKEGIESGDPGTDDGRFYFHLGDAMQRVGNKEAYKWYELGHKRGHFASVWQRSLYNVNGLKAQPWWTPKETGYTELVKSLERNWKLIRDEGLSVMDEAKGLFLPEDENLREKGDWSQFTLWQQGRKNENACKGAPKTCSLLDKFPETTGCRRGQIKYSVMHPGTHVWPHTGPTNCRLRMHLGLVIPKEGCKIRCANETKTWEEGKVLIFDDSFEHEVWQDASSFRLIFIVDVWHPELTPQQRRSLPAI</sequence>
<evidence type="ECO:0000256" key="7">
    <source>
        <dbReference type="ARBA" id="ARBA00022737"/>
    </source>
</evidence>
<feature type="transmembrane region" description="Helical" evidence="27">
    <location>
        <begin position="58"/>
        <end position="79"/>
    </location>
</feature>
<reference evidence="30" key="5">
    <citation type="submission" date="2025-09" db="UniProtKB">
        <authorList>
            <consortium name="Ensembl"/>
        </authorList>
    </citation>
    <scope>IDENTIFICATION</scope>
</reference>
<evidence type="ECO:0000256" key="9">
    <source>
        <dbReference type="ARBA" id="ARBA00022824"/>
    </source>
</evidence>
<dbReference type="Pfam" id="PF05279">
    <property type="entry name" value="Asp-B-Hydro_N"/>
    <property type="match status" value="1"/>
</dbReference>
<dbReference type="InterPro" id="IPR039038">
    <property type="entry name" value="ASPH"/>
</dbReference>
<dbReference type="InterPro" id="IPR019734">
    <property type="entry name" value="TPR_rpt"/>
</dbReference>
<gene>
    <name evidence="30" type="primary">ASPH</name>
</gene>
<keyword evidence="18" id="KW-0325">Glycoprotein</keyword>
<evidence type="ECO:0000256" key="17">
    <source>
        <dbReference type="ARBA" id="ARBA00023157"/>
    </source>
</evidence>
<dbReference type="Gene3D" id="2.60.120.330">
    <property type="entry name" value="B-lactam Antibiotic, Isopenicillin N Synthase, Chain"/>
    <property type="match status" value="1"/>
</dbReference>
<dbReference type="Ensembl" id="ENSRFET00010010322.1">
    <property type="protein sequence ID" value="ENSRFEP00010009422.1"/>
    <property type="gene ID" value="ENSRFEG00010006293.1"/>
</dbReference>
<reference evidence="30" key="4">
    <citation type="submission" date="2025-08" db="UniProtKB">
        <authorList>
            <consortium name="Ensembl"/>
        </authorList>
    </citation>
    <scope>IDENTIFICATION</scope>
</reference>
<dbReference type="InterPro" id="IPR007803">
    <property type="entry name" value="Asp/Arg/Pro-Hydrxlase"/>
</dbReference>
<evidence type="ECO:0000256" key="22">
    <source>
        <dbReference type="ARBA" id="ARBA00070005"/>
    </source>
</evidence>
<evidence type="ECO:0000313" key="31">
    <source>
        <dbReference type="Proteomes" id="UP000472240"/>
    </source>
</evidence>
<evidence type="ECO:0000256" key="15">
    <source>
        <dbReference type="ARBA" id="ARBA00023004"/>
    </source>
</evidence>
<keyword evidence="13 27" id="KW-1133">Transmembrane helix</keyword>
<evidence type="ECO:0000256" key="4">
    <source>
        <dbReference type="ARBA" id="ARBA00022553"/>
    </source>
</evidence>
<comment type="subcellular location">
    <subcellularLocation>
        <location evidence="2">Endoplasmic reticulum membrane</location>
        <topology evidence="2">Single-pass type II membrane protein</topology>
    </subcellularLocation>
</comment>
<feature type="repeat" description="TPR" evidence="25">
    <location>
        <begin position="431"/>
        <end position="464"/>
    </location>
</feature>
<reference evidence="31" key="3">
    <citation type="submission" date="2018-12" db="EMBL/GenBank/DDBJ databases">
        <title>G10K-VGP greater horseshoe bat female genome, primary haplotype.</title>
        <authorList>
            <person name="Teeling E."/>
            <person name="Myers G."/>
            <person name="Vernes S."/>
            <person name="Pippel M."/>
            <person name="Winkler S."/>
            <person name="Fedrigo O."/>
            <person name="Rhie A."/>
            <person name="Koren S."/>
            <person name="Phillippy A."/>
            <person name="Lewin H."/>
            <person name="Damas J."/>
            <person name="Howe K."/>
            <person name="Mountcastle J."/>
            <person name="Jarvis E.D."/>
        </authorList>
    </citation>
    <scope>NUCLEOTIDE SEQUENCE [LARGE SCALE GENOMIC DNA]</scope>
</reference>
<dbReference type="GO" id="GO:0062101">
    <property type="term" value="F:peptidyl-aspartic acid 3-dioxygenase activity"/>
    <property type="evidence" value="ECO:0007669"/>
    <property type="project" value="UniProtKB-EC"/>
</dbReference>
<dbReference type="FunFam" id="1.25.40.10:FF:000151">
    <property type="entry name" value="Aspartyl/asparaginyl beta-hydroxylase"/>
    <property type="match status" value="1"/>
</dbReference>
<dbReference type="PANTHER" id="PTHR12366:SF33">
    <property type="entry name" value="ASPARTYL_ASPARAGINYL BETA-HYDROXYLASE"/>
    <property type="match status" value="1"/>
</dbReference>
<evidence type="ECO:0000256" key="14">
    <source>
        <dbReference type="ARBA" id="ARBA00023002"/>
    </source>
</evidence>
<evidence type="ECO:0000256" key="20">
    <source>
        <dbReference type="ARBA" id="ARBA00054226"/>
    </source>
</evidence>
<feature type="domain" description="Aspartyl beta-hydroxylase/Triadin" evidence="29">
    <location>
        <begin position="47"/>
        <end position="112"/>
    </location>
</feature>
<keyword evidence="10" id="KW-0106">Calcium</keyword>
<feature type="compositionally biased region" description="Basic and acidic residues" evidence="26">
    <location>
        <begin position="281"/>
        <end position="301"/>
    </location>
</feature>
<keyword evidence="12" id="KW-0735">Signal-anchor</keyword>
<keyword evidence="7" id="KW-0677">Repeat</keyword>
<dbReference type="FunFam" id="2.60.120.330:FF:000004">
    <property type="entry name" value="aspartyl/asparaginyl beta-hydroxylase isoform X2"/>
    <property type="match status" value="1"/>
</dbReference>
<evidence type="ECO:0000256" key="11">
    <source>
        <dbReference type="ARBA" id="ARBA00022964"/>
    </source>
</evidence>
<evidence type="ECO:0000256" key="6">
    <source>
        <dbReference type="ARBA" id="ARBA00022723"/>
    </source>
</evidence>
<evidence type="ECO:0000256" key="1">
    <source>
        <dbReference type="ARBA" id="ARBA00001962"/>
    </source>
</evidence>
<dbReference type="GO" id="GO:0005789">
    <property type="term" value="C:endoplasmic reticulum membrane"/>
    <property type="evidence" value="ECO:0007669"/>
    <property type="project" value="UniProtKB-SubCell"/>
</dbReference>
<comment type="cofactor">
    <cofactor evidence="1">
        <name>Fe cation</name>
        <dbReference type="ChEBI" id="CHEBI:24875"/>
    </cofactor>
</comment>
<evidence type="ECO:0000256" key="12">
    <source>
        <dbReference type="ARBA" id="ARBA00022968"/>
    </source>
</evidence>
<evidence type="ECO:0000256" key="8">
    <source>
        <dbReference type="ARBA" id="ARBA00022803"/>
    </source>
</evidence>
<dbReference type="FunFam" id="1.25.40.10:FF:000154">
    <property type="entry name" value="Aspartyl/asparaginyl beta-hydroxylase"/>
    <property type="match status" value="1"/>
</dbReference>
<dbReference type="InterPro" id="IPR007943">
    <property type="entry name" value="Asp-B-hydro/Triadin_dom"/>
</dbReference>
<evidence type="ECO:0000313" key="30">
    <source>
        <dbReference type="Ensembl" id="ENSRFEP00010009422.1"/>
    </source>
</evidence>
<evidence type="ECO:0000256" key="18">
    <source>
        <dbReference type="ARBA" id="ARBA00023180"/>
    </source>
</evidence>
<evidence type="ECO:0000256" key="3">
    <source>
        <dbReference type="ARBA" id="ARBA00007730"/>
    </source>
</evidence>
<dbReference type="SUPFAM" id="SSF48452">
    <property type="entry name" value="TPR-like"/>
    <property type="match status" value="1"/>
</dbReference>
<keyword evidence="31" id="KW-1185">Reference proteome</keyword>
<organism evidence="30 31">
    <name type="scientific">Rhinolophus ferrumequinum</name>
    <name type="common">Greater horseshoe bat</name>
    <dbReference type="NCBI Taxonomy" id="59479"/>
    <lineage>
        <taxon>Eukaryota</taxon>
        <taxon>Metazoa</taxon>
        <taxon>Chordata</taxon>
        <taxon>Craniata</taxon>
        <taxon>Vertebrata</taxon>
        <taxon>Euteleostomi</taxon>
        <taxon>Mammalia</taxon>
        <taxon>Eutheria</taxon>
        <taxon>Laurasiatheria</taxon>
        <taxon>Chiroptera</taxon>
        <taxon>Yinpterochiroptera</taxon>
        <taxon>Rhinolophoidea</taxon>
        <taxon>Rhinolophidae</taxon>
        <taxon>Rhinolophinae</taxon>
        <taxon>Rhinolophus</taxon>
    </lineage>
</organism>
<reference evidence="30 31" key="2">
    <citation type="journal article" date="2018" name="Annu Rev Anim Biosci">
        <title>Bat Biology, Genomes, and the Bat1K Project: To Generate Chromosome-Level Genomes for All Living Bat Species.</title>
        <authorList>
            <person name="Teeling E.C."/>
            <person name="Vernes S.C."/>
            <person name="Davalos L.M."/>
            <person name="Ray D.A."/>
            <person name="Gilbert M.T.P."/>
            <person name="Myers E."/>
        </authorList>
    </citation>
    <scope>NUCLEOTIDE SEQUENCE</scope>
</reference>
<feature type="domain" description="Aspartyl/asparaginy/proline hydroxylase" evidence="28">
    <location>
        <begin position="568"/>
        <end position="722"/>
    </location>
</feature>
<keyword evidence="6" id="KW-0479">Metal-binding</keyword>
<keyword evidence="16 27" id="KW-0472">Membrane</keyword>
<evidence type="ECO:0000256" key="5">
    <source>
        <dbReference type="ARBA" id="ARBA00022692"/>
    </source>
</evidence>
<dbReference type="GeneTree" id="ENSGT00940000156304"/>
<evidence type="ECO:0000256" key="13">
    <source>
        <dbReference type="ARBA" id="ARBA00022989"/>
    </source>
</evidence>
<evidence type="ECO:0000259" key="29">
    <source>
        <dbReference type="Pfam" id="PF05279"/>
    </source>
</evidence>
<dbReference type="Pfam" id="PF05118">
    <property type="entry name" value="Asp_Arg_Hydrox"/>
    <property type="match status" value="1"/>
</dbReference>
<evidence type="ECO:0000256" key="23">
    <source>
        <dbReference type="ARBA" id="ARBA00075221"/>
    </source>
</evidence>
<dbReference type="PROSITE" id="PS50005">
    <property type="entry name" value="TPR"/>
    <property type="match status" value="1"/>
</dbReference>
<comment type="similarity">
    <text evidence="3">Belongs to the aspartyl/asparaginyl beta-hydroxylase family.</text>
</comment>
<feature type="compositionally biased region" description="Low complexity" evidence="26">
    <location>
        <begin position="14"/>
        <end position="33"/>
    </location>
</feature>
<feature type="compositionally biased region" description="Basic and acidic residues" evidence="26">
    <location>
        <begin position="244"/>
        <end position="253"/>
    </location>
</feature>
<keyword evidence="8 25" id="KW-0802">TPR repeat</keyword>
<keyword evidence="9" id="KW-0256">Endoplasmic reticulum</keyword>
<dbReference type="Proteomes" id="UP000472240">
    <property type="component" value="Chromosome 14"/>
</dbReference>
<evidence type="ECO:0000256" key="21">
    <source>
        <dbReference type="ARBA" id="ARBA00066696"/>
    </source>
</evidence>
<keyword evidence="11" id="KW-0223">Dioxygenase</keyword>
<evidence type="ECO:0000259" key="28">
    <source>
        <dbReference type="Pfam" id="PF05118"/>
    </source>
</evidence>
<reference evidence="30 31" key="1">
    <citation type="journal article" date="2015" name="Annu Rev Anim Biosci">
        <title>The Genome 10K Project: a way forward.</title>
        <authorList>
            <person name="Koepfli K.P."/>
            <person name="Paten B."/>
            <person name="O'Brien S.J."/>
            <person name="Koepfli K.P."/>
            <person name="Paten B."/>
            <person name="Antunes A."/>
            <person name="Belov K."/>
            <person name="Bustamante C."/>
            <person name="Castoe T.A."/>
            <person name="Clawson H."/>
            <person name="Crawford A.J."/>
            <person name="Diekhans M."/>
            <person name="Distel D."/>
            <person name="Durbin R."/>
            <person name="Earl D."/>
            <person name="Fujita M.K."/>
            <person name="Gamble T."/>
            <person name="Georges A."/>
            <person name="Gemmell N."/>
            <person name="Gilbert M.T."/>
            <person name="Graves J.M."/>
            <person name="Green R.E."/>
            <person name="Hickey G."/>
            <person name="Jarvis E.D."/>
            <person name="Johnson W."/>
            <person name="Komissarov A."/>
            <person name="Korf I."/>
            <person name="Kuhn R."/>
            <person name="Larkin D.M."/>
            <person name="Lewin H."/>
            <person name="Lopez J.V."/>
            <person name="Ma J."/>
            <person name="Marques-Bonet T."/>
            <person name="Miller W."/>
            <person name="Murphy R."/>
            <person name="Pevzner P."/>
            <person name="Shapiro B."/>
            <person name="Steiner C."/>
            <person name="Tamazian G."/>
            <person name="Venkatesh B."/>
            <person name="Wang J."/>
            <person name="Wayne R."/>
            <person name="Wiley E."/>
            <person name="Yang H."/>
            <person name="Zhang G."/>
            <person name="Haussler D."/>
            <person name="Ryder O."/>
            <person name="O'Brien S.J."/>
        </authorList>
    </citation>
    <scope>NUCLEOTIDE SEQUENCE</scope>
</reference>
<proteinExistence type="inferred from homology"/>
<feature type="compositionally biased region" description="Acidic residues" evidence="26">
    <location>
        <begin position="171"/>
        <end position="186"/>
    </location>
</feature>
<evidence type="ECO:0000256" key="26">
    <source>
        <dbReference type="SAM" id="MobiDB-lite"/>
    </source>
</evidence>
<dbReference type="AlphaFoldDB" id="A0A671EG29"/>
<comment type="catalytic activity">
    <reaction evidence="19">
        <text>L-aspartyl-[protein] + 2-oxoglutarate + O2 = 3-hydroxy-L-aspartyl-[protein] + succinate + CO2</text>
        <dbReference type="Rhea" id="RHEA:11508"/>
        <dbReference type="Rhea" id="RHEA-COMP:9867"/>
        <dbReference type="Rhea" id="RHEA-COMP:14951"/>
        <dbReference type="ChEBI" id="CHEBI:15379"/>
        <dbReference type="ChEBI" id="CHEBI:16526"/>
        <dbReference type="ChEBI" id="CHEBI:16810"/>
        <dbReference type="ChEBI" id="CHEBI:17427"/>
        <dbReference type="ChEBI" id="CHEBI:29961"/>
        <dbReference type="ChEBI" id="CHEBI:30031"/>
        <dbReference type="EC" id="1.14.11.16"/>
    </reaction>
</comment>
<evidence type="ECO:0000256" key="24">
    <source>
        <dbReference type="ARBA" id="ARBA00083536"/>
    </source>
</evidence>
<evidence type="ECO:0000256" key="10">
    <source>
        <dbReference type="ARBA" id="ARBA00022837"/>
    </source>
</evidence>
<comment type="function">
    <text evidence="20">Specifically hydroxylates an Asp or Asn residue in certain epidermal growth factor-like (EGF) domains of a number of proteins.</text>
</comment>
<dbReference type="SUPFAM" id="SSF51197">
    <property type="entry name" value="Clavaminate synthase-like"/>
    <property type="match status" value="1"/>
</dbReference>
<evidence type="ECO:0000256" key="27">
    <source>
        <dbReference type="SAM" id="Phobius"/>
    </source>
</evidence>
<evidence type="ECO:0000256" key="2">
    <source>
        <dbReference type="ARBA" id="ARBA00004648"/>
    </source>
</evidence>
<dbReference type="Pfam" id="PF13432">
    <property type="entry name" value="TPR_16"/>
    <property type="match status" value="1"/>
</dbReference>
<dbReference type="PANTHER" id="PTHR12366">
    <property type="entry name" value="ASPARTYL/ASPARAGINYL BETA-HYDROXYLASE"/>
    <property type="match status" value="1"/>
</dbReference>
<evidence type="ECO:0000256" key="25">
    <source>
        <dbReference type="PROSITE-ProRule" id="PRU00339"/>
    </source>
</evidence>
<keyword evidence="15" id="KW-0408">Iron</keyword>
<keyword evidence="4" id="KW-0597">Phosphoprotein</keyword>
<dbReference type="GO" id="GO:0046872">
    <property type="term" value="F:metal ion binding"/>
    <property type="evidence" value="ECO:0007669"/>
    <property type="project" value="UniProtKB-KW"/>
</dbReference>
<keyword evidence="17" id="KW-1015">Disulfide bond</keyword>
<keyword evidence="5 27" id="KW-0812">Transmembrane</keyword>
<feature type="region of interest" description="Disordered" evidence="26">
    <location>
        <begin position="231"/>
        <end position="307"/>
    </location>
</feature>